<name>A0A8X7W6F2_BRACI</name>
<organism evidence="2 3">
    <name type="scientific">Brassica carinata</name>
    <name type="common">Ethiopian mustard</name>
    <name type="synonym">Abyssinian cabbage</name>
    <dbReference type="NCBI Taxonomy" id="52824"/>
    <lineage>
        <taxon>Eukaryota</taxon>
        <taxon>Viridiplantae</taxon>
        <taxon>Streptophyta</taxon>
        <taxon>Embryophyta</taxon>
        <taxon>Tracheophyta</taxon>
        <taxon>Spermatophyta</taxon>
        <taxon>Magnoliopsida</taxon>
        <taxon>eudicotyledons</taxon>
        <taxon>Gunneridae</taxon>
        <taxon>Pentapetalae</taxon>
        <taxon>rosids</taxon>
        <taxon>malvids</taxon>
        <taxon>Brassicales</taxon>
        <taxon>Brassicaceae</taxon>
        <taxon>Brassiceae</taxon>
        <taxon>Brassica</taxon>
    </lineage>
</organism>
<sequence length="351" mass="39668">MEETKDPTLIRPYHHGVDSQAYRSDTYYQHRYGRESQYKSFTALDGYNRGTHYDSRQRNGRWSGDSCVMGKTHASRYGRRFAPYEHRTTSQWKEKQTKAGDSGIYKIDRPLKINDGASKASSSQGTERDHAMVMASRTENVRHTSGKKLTSAIVTPSRIDLPADANVTVRVHEAVRSITFSPTEKAMQQFPLGDDLVIDALKDMAIVGSDIGEKHQHDRRMDCDDDDLLGEELEAMEVVEHAPKSTSRLASKMDHVRVRFSRRIRSRSRGTFGLASQQNRQRRRRRKEGKSGTPPLVLAAIGRTSNLVAENPPPCKQTTDLEVRSKRFENVLTDEALMGAKEAEVRPLAPP</sequence>
<dbReference type="Proteomes" id="UP000886595">
    <property type="component" value="Unassembled WGS sequence"/>
</dbReference>
<reference evidence="2 3" key="1">
    <citation type="submission" date="2020-02" db="EMBL/GenBank/DDBJ databases">
        <authorList>
            <person name="Ma Q."/>
            <person name="Huang Y."/>
            <person name="Song X."/>
            <person name="Pei D."/>
        </authorList>
    </citation>
    <scope>NUCLEOTIDE SEQUENCE [LARGE SCALE GENOMIC DNA]</scope>
    <source>
        <strain evidence="2">Sxm20200214</strain>
        <tissue evidence="2">Leaf</tissue>
    </source>
</reference>
<dbReference type="EMBL" id="JAAMPC010000003">
    <property type="protein sequence ID" value="KAG2323255.1"/>
    <property type="molecule type" value="Genomic_DNA"/>
</dbReference>
<protein>
    <submittedName>
        <fullName evidence="2">Uncharacterized protein</fullName>
    </submittedName>
</protein>
<comment type="caution">
    <text evidence="2">The sequence shown here is derived from an EMBL/GenBank/DDBJ whole genome shotgun (WGS) entry which is preliminary data.</text>
</comment>
<gene>
    <name evidence="2" type="ORF">Bca52824_016468</name>
</gene>
<evidence type="ECO:0000256" key="1">
    <source>
        <dbReference type="SAM" id="MobiDB-lite"/>
    </source>
</evidence>
<evidence type="ECO:0000313" key="3">
    <source>
        <dbReference type="Proteomes" id="UP000886595"/>
    </source>
</evidence>
<proteinExistence type="predicted"/>
<evidence type="ECO:0000313" key="2">
    <source>
        <dbReference type="EMBL" id="KAG2323255.1"/>
    </source>
</evidence>
<dbReference type="AlphaFoldDB" id="A0A8X7W6F2"/>
<accession>A0A8X7W6F2</accession>
<feature type="region of interest" description="Disordered" evidence="1">
    <location>
        <begin position="269"/>
        <end position="296"/>
    </location>
</feature>
<keyword evidence="3" id="KW-1185">Reference proteome</keyword>